<keyword evidence="8" id="KW-0238">DNA-binding</keyword>
<dbReference type="FunFam" id="3.30.160.60:FF:000624">
    <property type="entry name" value="zinc finger protein 697"/>
    <property type="match status" value="1"/>
</dbReference>
<evidence type="ECO:0000256" key="3">
    <source>
        <dbReference type="ARBA" id="ARBA00022723"/>
    </source>
</evidence>
<dbReference type="PROSITE" id="PS50157">
    <property type="entry name" value="ZINC_FINGER_C2H2_2"/>
    <property type="match status" value="11"/>
</dbReference>
<dbReference type="GO" id="GO:0005634">
    <property type="term" value="C:nucleus"/>
    <property type="evidence" value="ECO:0007669"/>
    <property type="project" value="UniProtKB-SubCell"/>
</dbReference>
<keyword evidence="6" id="KW-0862">Zinc</keyword>
<gene>
    <name evidence="13" type="ORF">HGM15179_009588</name>
</gene>
<dbReference type="Pfam" id="PF00096">
    <property type="entry name" value="zf-C2H2"/>
    <property type="match status" value="5"/>
</dbReference>
<keyword evidence="4" id="KW-0677">Repeat</keyword>
<keyword evidence="3" id="KW-0479">Metal-binding</keyword>
<dbReference type="OrthoDB" id="5383296at2759"/>
<evidence type="ECO:0000313" key="13">
    <source>
        <dbReference type="EMBL" id="TRZ17523.1"/>
    </source>
</evidence>
<dbReference type="Pfam" id="PF13909">
    <property type="entry name" value="zf-H2C2_5"/>
    <property type="match status" value="1"/>
</dbReference>
<feature type="domain" description="C2H2-type" evidence="12">
    <location>
        <begin position="826"/>
        <end position="853"/>
    </location>
</feature>
<evidence type="ECO:0000256" key="1">
    <source>
        <dbReference type="ARBA" id="ARBA00004123"/>
    </source>
</evidence>
<feature type="domain" description="C2H2-type" evidence="12">
    <location>
        <begin position="373"/>
        <end position="400"/>
    </location>
</feature>
<feature type="domain" description="C2H2-type" evidence="12">
    <location>
        <begin position="798"/>
        <end position="825"/>
    </location>
</feature>
<feature type="domain" description="C2H2-type" evidence="12">
    <location>
        <begin position="770"/>
        <end position="797"/>
    </location>
</feature>
<evidence type="ECO:0000313" key="14">
    <source>
        <dbReference type="Proteomes" id="UP000796761"/>
    </source>
</evidence>
<feature type="domain" description="C2H2-type" evidence="12">
    <location>
        <begin position="401"/>
        <end position="428"/>
    </location>
</feature>
<organism evidence="13 14">
    <name type="scientific">Zosterops borbonicus</name>
    <dbReference type="NCBI Taxonomy" id="364589"/>
    <lineage>
        <taxon>Eukaryota</taxon>
        <taxon>Metazoa</taxon>
        <taxon>Chordata</taxon>
        <taxon>Craniata</taxon>
        <taxon>Vertebrata</taxon>
        <taxon>Euteleostomi</taxon>
        <taxon>Archelosauria</taxon>
        <taxon>Archosauria</taxon>
        <taxon>Dinosauria</taxon>
        <taxon>Saurischia</taxon>
        <taxon>Theropoda</taxon>
        <taxon>Coelurosauria</taxon>
        <taxon>Aves</taxon>
        <taxon>Neognathae</taxon>
        <taxon>Neoaves</taxon>
        <taxon>Telluraves</taxon>
        <taxon>Australaves</taxon>
        <taxon>Passeriformes</taxon>
        <taxon>Sylvioidea</taxon>
        <taxon>Zosteropidae</taxon>
        <taxon>Zosterops</taxon>
    </lineage>
</organism>
<name>A0A8K1LL19_9PASS</name>
<dbReference type="FunFam" id="3.30.160.60:FF:000630">
    <property type="entry name" value="Zinc finger protein 180"/>
    <property type="match status" value="1"/>
</dbReference>
<dbReference type="GO" id="GO:0001228">
    <property type="term" value="F:DNA-binding transcription activator activity, RNA polymerase II-specific"/>
    <property type="evidence" value="ECO:0007669"/>
    <property type="project" value="TreeGrafter"/>
</dbReference>
<dbReference type="SMART" id="SM00355">
    <property type="entry name" value="ZnF_C2H2"/>
    <property type="match status" value="14"/>
</dbReference>
<evidence type="ECO:0000259" key="12">
    <source>
        <dbReference type="PROSITE" id="PS50157"/>
    </source>
</evidence>
<dbReference type="Proteomes" id="UP000796761">
    <property type="component" value="Unassembled WGS sequence"/>
</dbReference>
<keyword evidence="14" id="KW-1185">Reference proteome</keyword>
<keyword evidence="7" id="KW-0832">Ubl conjugation</keyword>
<dbReference type="PANTHER" id="PTHR24376:SF243">
    <property type="entry name" value="C2H2-TYPE DOMAIN-CONTAINING PROTEIN"/>
    <property type="match status" value="1"/>
</dbReference>
<evidence type="ECO:0000256" key="7">
    <source>
        <dbReference type="ARBA" id="ARBA00022843"/>
    </source>
</evidence>
<feature type="compositionally biased region" description="Basic residues" evidence="11">
    <location>
        <begin position="297"/>
        <end position="308"/>
    </location>
</feature>
<proteinExistence type="predicted"/>
<evidence type="ECO:0000256" key="4">
    <source>
        <dbReference type="ARBA" id="ARBA00022737"/>
    </source>
</evidence>
<keyword evidence="9" id="KW-0539">Nucleus</keyword>
<feature type="domain" description="C2H2-type" evidence="12">
    <location>
        <begin position="870"/>
        <end position="897"/>
    </location>
</feature>
<dbReference type="InterPro" id="IPR013087">
    <property type="entry name" value="Znf_C2H2_type"/>
</dbReference>
<accession>A0A8K1LL19</accession>
<feature type="domain" description="C2H2-type" evidence="12">
    <location>
        <begin position="673"/>
        <end position="700"/>
    </location>
</feature>
<feature type="region of interest" description="Disordered" evidence="11">
    <location>
        <begin position="1"/>
        <end position="24"/>
    </location>
</feature>
<feature type="domain" description="C2H2-type" evidence="12">
    <location>
        <begin position="645"/>
        <end position="672"/>
    </location>
</feature>
<dbReference type="PROSITE" id="PS00028">
    <property type="entry name" value="ZINC_FINGER_C2H2_1"/>
    <property type="match status" value="7"/>
</dbReference>
<dbReference type="FunFam" id="3.30.160.60:FF:000446">
    <property type="entry name" value="Zinc finger protein"/>
    <property type="match status" value="1"/>
</dbReference>
<feature type="domain" description="C2H2-type" evidence="12">
    <location>
        <begin position="478"/>
        <end position="505"/>
    </location>
</feature>
<dbReference type="EMBL" id="SWJQ01000263">
    <property type="protein sequence ID" value="TRZ17523.1"/>
    <property type="molecule type" value="Genomic_DNA"/>
</dbReference>
<feature type="domain" description="C2H2-type" evidence="12">
    <location>
        <begin position="429"/>
        <end position="456"/>
    </location>
</feature>
<comment type="caution">
    <text evidence="13">The sequence shown here is derived from an EMBL/GenBank/DDBJ whole genome shotgun (WGS) entry which is preliminary data.</text>
</comment>
<comment type="subcellular location">
    <subcellularLocation>
        <location evidence="1">Nucleus</location>
    </subcellularLocation>
</comment>
<feature type="compositionally biased region" description="Basic and acidic residues" evidence="11">
    <location>
        <begin position="309"/>
        <end position="318"/>
    </location>
</feature>
<evidence type="ECO:0000256" key="6">
    <source>
        <dbReference type="ARBA" id="ARBA00022833"/>
    </source>
</evidence>
<evidence type="ECO:0000256" key="9">
    <source>
        <dbReference type="ARBA" id="ARBA00023242"/>
    </source>
</evidence>
<dbReference type="SUPFAM" id="SSF57667">
    <property type="entry name" value="beta-beta-alpha zinc fingers"/>
    <property type="match status" value="7"/>
</dbReference>
<keyword evidence="5 10" id="KW-0863">Zinc-finger</keyword>
<dbReference type="GO" id="GO:0008270">
    <property type="term" value="F:zinc ion binding"/>
    <property type="evidence" value="ECO:0007669"/>
    <property type="project" value="UniProtKB-KW"/>
</dbReference>
<evidence type="ECO:0000256" key="8">
    <source>
        <dbReference type="ARBA" id="ARBA00023125"/>
    </source>
</evidence>
<evidence type="ECO:0000256" key="5">
    <source>
        <dbReference type="ARBA" id="ARBA00022771"/>
    </source>
</evidence>
<dbReference type="FunFam" id="3.30.160.60:FF:000688">
    <property type="entry name" value="zinc finger protein 197 isoform X1"/>
    <property type="match status" value="1"/>
</dbReference>
<evidence type="ECO:0000256" key="2">
    <source>
        <dbReference type="ARBA" id="ARBA00022499"/>
    </source>
</evidence>
<protein>
    <recommendedName>
        <fullName evidence="12">C2H2-type domain-containing protein</fullName>
    </recommendedName>
</protein>
<dbReference type="FunFam" id="3.30.160.60:FF:000690">
    <property type="entry name" value="Zinc finger protein 354C"/>
    <property type="match status" value="1"/>
</dbReference>
<feature type="region of interest" description="Disordered" evidence="11">
    <location>
        <begin position="297"/>
        <end position="318"/>
    </location>
</feature>
<dbReference type="InterPro" id="IPR036236">
    <property type="entry name" value="Znf_C2H2_sf"/>
</dbReference>
<dbReference type="FunFam" id="3.30.160.60:FF:000557">
    <property type="entry name" value="zinc finger and SCAN domain-containing protein 29"/>
    <property type="match status" value="1"/>
</dbReference>
<dbReference type="GO" id="GO:0000978">
    <property type="term" value="F:RNA polymerase II cis-regulatory region sequence-specific DNA binding"/>
    <property type="evidence" value="ECO:0007669"/>
    <property type="project" value="TreeGrafter"/>
</dbReference>
<keyword evidence="2" id="KW-1017">Isopeptide bond</keyword>
<dbReference type="PANTHER" id="PTHR24376">
    <property type="entry name" value="ZINC FINGER PROTEIN"/>
    <property type="match status" value="1"/>
</dbReference>
<evidence type="ECO:0000256" key="10">
    <source>
        <dbReference type="PROSITE-ProRule" id="PRU00042"/>
    </source>
</evidence>
<dbReference type="Gene3D" id="3.30.160.60">
    <property type="entry name" value="Classic Zinc Finger"/>
    <property type="match status" value="8"/>
</dbReference>
<feature type="region of interest" description="Disordered" evidence="11">
    <location>
        <begin position="185"/>
        <end position="206"/>
    </location>
</feature>
<reference evidence="13" key="1">
    <citation type="submission" date="2019-04" db="EMBL/GenBank/DDBJ databases">
        <title>Genome assembly of Zosterops borbonicus 15179.</title>
        <authorList>
            <person name="Leroy T."/>
            <person name="Anselmetti Y."/>
            <person name="Tilak M.-K."/>
            <person name="Nabholz B."/>
        </authorList>
    </citation>
    <scope>NUCLEOTIDE SEQUENCE</scope>
    <source>
        <strain evidence="13">HGM_15179</strain>
        <tissue evidence="13">Muscle</tissue>
    </source>
</reference>
<evidence type="ECO:0000256" key="11">
    <source>
        <dbReference type="SAM" id="MobiDB-lite"/>
    </source>
</evidence>
<sequence length="975" mass="111410">MPTEAGVPQAAAEGTPGAATDSEPEVFETVLPITVFVLSDEDFLQDDDKEQEVSILEVEQEFKLNSTLCLKHEVEPSNDSSSVGNWDANRNVSNEDNCIKHSEDKWFAGSVCNTSELSLSDGCGADTDKYGPNCTLPTSTYKTELPEVIMELDCDNNDGFQKTPPLLCSAGSDRSDTFETLGMEPKHEEEPDSTASVLPDGSPQKQPDIYKELEIIVKMEDPDSSKNENNEFDYRKISKFEDEARSSLLEHGLKEEEKFTYNCSDPFLNGCSPTFMEDLKDNHLKFHKKIARLQKARKNRISARKGRQKGSEEGESETRKKESKYKKFFIKIERDFTPLDVPVSFSCRICFFASSSPRNFIHHMKGHKERPPYQCPQCDYSCSSLSYLLNHMYWHAGYKLYQCRFCTFFSLYFANMVRHSHIHTGNKPYSCELCQAAFTSSSGLERHRRIHAGTETCQAQQHNWLSGRKKTESSPKTYSCDECNLVFYTKGHLSFHKKFHEQLKANGCMSQSNKFCKSKIREADGDSQGHVSHSLFGRENDCLGVEILASEAECKQTCDVWDNKKICPGKKFLENGQGSNSLAVTGNRSEVPQTSYQMDSVTYKEEPFFQSKASHSRVQDDASFHNSVENLKDTYPSNSNTFQMYRCQHCSYATAVLNNLRLHLKIHTDERPFVCEECNEAFKTSSHLQKHSLLHVKNRQEFGSCLFVERCLENLELHRKIHRGTYPERDFDSYKGSNSSLLDSKVCGVQRGVQRGTKNDVQAQSQPLLYQCVECSYATGILGNLEMHIRTHTGEKPYSCTVCQKNFRTSSHLKRHRLTHLNVEHFKCMSCDYSTSKWPSLKQHLALHAGEGTSSAGCLYQHVELPVKTYRCEECGYCTARNGNLKLHLRIHSGEKPFQCRQCPLAFRTSSHLKRHLLTHLKLHCRRCRYSTVDKHAFQKHVKKHKKKYRCATCNVVLPSKKLLEKHKQHHNFGM</sequence>
<feature type="domain" description="C2H2-type" evidence="12">
    <location>
        <begin position="898"/>
        <end position="920"/>
    </location>
</feature>
<dbReference type="AlphaFoldDB" id="A0A8K1LL19"/>